<protein>
    <submittedName>
        <fullName evidence="2">Uncharacterized protein</fullName>
    </submittedName>
</protein>
<sequence length="511" mass="55950">MSSYRQKDVRGRPPPLRLHGTSYPDGTPLDDIPQGPPSGNALLHSPISPISPTTSYQKRRLSNNYSSTPPTVKHARRRTSGTPPPNRAPTPQQASAQRQALEDFAAACRAYFYQQDTAAEEQMTRRLASLRPQEKAQYTKLQANIRAAFHRDTTNRKRAEFRAHLVSTSPGGSLSPLARADASRQPAERADRFAKFVAAWCSPAFPGTTPFFDALWAVMRLQTLPAELGGAGGCRVEWEIDDAVFQEAAGKGFMLEAIDVLKGVLAFDEYSDARNAQLSPDIHLIRSSTHVDHPPAAVSTTTGAGRPRAISDPFLDTPPTLSHSVPSTLSSPSNTQVALPAPGSSYASSNGVFGSATPENELDGDADDMYIPPKQPPSAELGLGVTLDSPGLLDSLGLLDDEEEEDMRRVWVAPDLPNHEYAHLLSAFPAFVTGRQLPRFAFQAKAGKRARKRGTDMDVDLEAGAEELVGAERETLRHGTGTIWVGERMRSPGWKSSWWQRILLWWHRVFC</sequence>
<organism evidence="2 3">
    <name type="scientific">Exidia glandulosa HHB12029</name>
    <dbReference type="NCBI Taxonomy" id="1314781"/>
    <lineage>
        <taxon>Eukaryota</taxon>
        <taxon>Fungi</taxon>
        <taxon>Dikarya</taxon>
        <taxon>Basidiomycota</taxon>
        <taxon>Agaricomycotina</taxon>
        <taxon>Agaricomycetes</taxon>
        <taxon>Auriculariales</taxon>
        <taxon>Exidiaceae</taxon>
        <taxon>Exidia</taxon>
    </lineage>
</organism>
<evidence type="ECO:0000313" key="2">
    <source>
        <dbReference type="EMBL" id="KZV97766.1"/>
    </source>
</evidence>
<reference evidence="2 3" key="1">
    <citation type="journal article" date="2016" name="Mol. Biol. Evol.">
        <title>Comparative Genomics of Early-Diverging Mushroom-Forming Fungi Provides Insights into the Origins of Lignocellulose Decay Capabilities.</title>
        <authorList>
            <person name="Nagy L.G."/>
            <person name="Riley R."/>
            <person name="Tritt A."/>
            <person name="Adam C."/>
            <person name="Daum C."/>
            <person name="Floudas D."/>
            <person name="Sun H."/>
            <person name="Yadav J.S."/>
            <person name="Pangilinan J."/>
            <person name="Larsson K.H."/>
            <person name="Matsuura K."/>
            <person name="Barry K."/>
            <person name="Labutti K."/>
            <person name="Kuo R."/>
            <person name="Ohm R.A."/>
            <person name="Bhattacharya S.S."/>
            <person name="Shirouzu T."/>
            <person name="Yoshinaga Y."/>
            <person name="Martin F.M."/>
            <person name="Grigoriev I.V."/>
            <person name="Hibbett D.S."/>
        </authorList>
    </citation>
    <scope>NUCLEOTIDE SEQUENCE [LARGE SCALE GENOMIC DNA]</scope>
    <source>
        <strain evidence="2 3">HHB12029</strain>
    </source>
</reference>
<dbReference type="OrthoDB" id="2568455at2759"/>
<feature type="compositionally biased region" description="Low complexity" evidence="1">
    <location>
        <begin position="317"/>
        <end position="335"/>
    </location>
</feature>
<evidence type="ECO:0000256" key="1">
    <source>
        <dbReference type="SAM" id="MobiDB-lite"/>
    </source>
</evidence>
<feature type="region of interest" description="Disordered" evidence="1">
    <location>
        <begin position="314"/>
        <end position="379"/>
    </location>
</feature>
<evidence type="ECO:0000313" key="3">
    <source>
        <dbReference type="Proteomes" id="UP000077266"/>
    </source>
</evidence>
<gene>
    <name evidence="2" type="ORF">EXIGLDRAFT_348624</name>
</gene>
<name>A0A165LEP3_EXIGL</name>
<feature type="compositionally biased region" description="Basic and acidic residues" evidence="1">
    <location>
        <begin position="1"/>
        <end position="11"/>
    </location>
</feature>
<dbReference type="InParanoid" id="A0A165LEP3"/>
<dbReference type="AlphaFoldDB" id="A0A165LEP3"/>
<feature type="compositionally biased region" description="Polar residues" evidence="1">
    <location>
        <begin position="89"/>
        <end position="98"/>
    </location>
</feature>
<keyword evidence="3" id="KW-1185">Reference proteome</keyword>
<feature type="region of interest" description="Disordered" evidence="1">
    <location>
        <begin position="1"/>
        <end position="99"/>
    </location>
</feature>
<dbReference type="EMBL" id="KV425926">
    <property type="protein sequence ID" value="KZV97766.1"/>
    <property type="molecule type" value="Genomic_DNA"/>
</dbReference>
<feature type="compositionally biased region" description="Low complexity" evidence="1">
    <location>
        <begin position="45"/>
        <end position="55"/>
    </location>
</feature>
<dbReference type="Proteomes" id="UP000077266">
    <property type="component" value="Unassembled WGS sequence"/>
</dbReference>
<accession>A0A165LEP3</accession>
<proteinExistence type="predicted"/>